<feature type="compositionally biased region" description="Basic and acidic residues" evidence="1">
    <location>
        <begin position="33"/>
        <end position="48"/>
    </location>
</feature>
<protein>
    <submittedName>
        <fullName evidence="2">Uncharacterized protein</fullName>
    </submittedName>
</protein>
<dbReference type="EMBL" id="SWJQ01000084">
    <property type="protein sequence ID" value="TRZ22992.1"/>
    <property type="molecule type" value="Genomic_DNA"/>
</dbReference>
<keyword evidence="3" id="KW-1185">Reference proteome</keyword>
<sequence length="122" mass="12778">MTDKDTLKGHGDDEQLGVPVIGEAERAGTAQPGEEKAKRDLIHVDKYSMDGGSGQTPGQITQRDGGVSMPGTLKTQLAVALSTLCQLPCSKQECGLDSPQHETFPSACGICLLCQADNHQAG</sequence>
<dbReference type="Proteomes" id="UP000796761">
    <property type="component" value="Unassembled WGS sequence"/>
</dbReference>
<accession>A0A8K1GQP4</accession>
<dbReference type="AlphaFoldDB" id="A0A8K1GQP4"/>
<reference evidence="2" key="1">
    <citation type="submission" date="2019-04" db="EMBL/GenBank/DDBJ databases">
        <title>Genome assembly of Zosterops borbonicus 15179.</title>
        <authorList>
            <person name="Leroy T."/>
            <person name="Anselmetti Y."/>
            <person name="Tilak M.-K."/>
            <person name="Nabholz B."/>
        </authorList>
    </citation>
    <scope>NUCLEOTIDE SEQUENCE</scope>
    <source>
        <strain evidence="2">HGM_15179</strain>
        <tissue evidence="2">Muscle</tissue>
    </source>
</reference>
<evidence type="ECO:0000313" key="2">
    <source>
        <dbReference type="EMBL" id="TRZ22992.1"/>
    </source>
</evidence>
<evidence type="ECO:0000256" key="1">
    <source>
        <dbReference type="SAM" id="MobiDB-lite"/>
    </source>
</evidence>
<evidence type="ECO:0000313" key="3">
    <source>
        <dbReference type="Proteomes" id="UP000796761"/>
    </source>
</evidence>
<feature type="region of interest" description="Disordered" evidence="1">
    <location>
        <begin position="1"/>
        <end position="68"/>
    </location>
</feature>
<organism evidence="2 3">
    <name type="scientific">Zosterops borbonicus</name>
    <dbReference type="NCBI Taxonomy" id="364589"/>
    <lineage>
        <taxon>Eukaryota</taxon>
        <taxon>Metazoa</taxon>
        <taxon>Chordata</taxon>
        <taxon>Craniata</taxon>
        <taxon>Vertebrata</taxon>
        <taxon>Euteleostomi</taxon>
        <taxon>Archelosauria</taxon>
        <taxon>Archosauria</taxon>
        <taxon>Dinosauria</taxon>
        <taxon>Saurischia</taxon>
        <taxon>Theropoda</taxon>
        <taxon>Coelurosauria</taxon>
        <taxon>Aves</taxon>
        <taxon>Neognathae</taxon>
        <taxon>Neoaves</taxon>
        <taxon>Telluraves</taxon>
        <taxon>Australaves</taxon>
        <taxon>Passeriformes</taxon>
        <taxon>Sylvioidea</taxon>
        <taxon>Zosteropidae</taxon>
        <taxon>Zosterops</taxon>
    </lineage>
</organism>
<name>A0A8K1GQP4_9PASS</name>
<feature type="compositionally biased region" description="Basic and acidic residues" evidence="1">
    <location>
        <begin position="1"/>
        <end position="13"/>
    </location>
</feature>
<comment type="caution">
    <text evidence="2">The sequence shown here is derived from an EMBL/GenBank/DDBJ whole genome shotgun (WGS) entry which is preliminary data.</text>
</comment>
<proteinExistence type="predicted"/>
<gene>
    <name evidence="2" type="ORF">HGM15179_004134</name>
</gene>